<feature type="region of interest" description="Disordered" evidence="1">
    <location>
        <begin position="106"/>
        <end position="128"/>
    </location>
</feature>
<gene>
    <name evidence="2" type="ORF">UV8b_00984</name>
</gene>
<evidence type="ECO:0000256" key="1">
    <source>
        <dbReference type="SAM" id="MobiDB-lite"/>
    </source>
</evidence>
<dbReference type="EMBL" id="CP072753">
    <property type="protein sequence ID" value="QUC16743.1"/>
    <property type="molecule type" value="Genomic_DNA"/>
</dbReference>
<dbReference type="AlphaFoldDB" id="A0A8E5MDY1"/>
<dbReference type="Proteomes" id="UP000027002">
    <property type="component" value="Chromosome 1"/>
</dbReference>
<keyword evidence="3" id="KW-1185">Reference proteome</keyword>
<dbReference type="KEGG" id="uvi:66061762"/>
<proteinExistence type="predicted"/>
<feature type="compositionally biased region" description="Basic residues" evidence="1">
    <location>
        <begin position="109"/>
        <end position="127"/>
    </location>
</feature>
<protein>
    <submittedName>
        <fullName evidence="2">Uncharacterized protein</fullName>
    </submittedName>
</protein>
<evidence type="ECO:0000313" key="2">
    <source>
        <dbReference type="EMBL" id="QUC16743.1"/>
    </source>
</evidence>
<organism evidence="2 3">
    <name type="scientific">Ustilaginoidea virens</name>
    <name type="common">Rice false smut fungus</name>
    <name type="synonym">Villosiclava virens</name>
    <dbReference type="NCBI Taxonomy" id="1159556"/>
    <lineage>
        <taxon>Eukaryota</taxon>
        <taxon>Fungi</taxon>
        <taxon>Dikarya</taxon>
        <taxon>Ascomycota</taxon>
        <taxon>Pezizomycotina</taxon>
        <taxon>Sordariomycetes</taxon>
        <taxon>Hypocreomycetidae</taxon>
        <taxon>Hypocreales</taxon>
        <taxon>Clavicipitaceae</taxon>
        <taxon>Ustilaginoidea</taxon>
    </lineage>
</organism>
<accession>A0A8E5MDY1</accession>
<sequence length="203" mass="22330">MSSCPDVTSGQELNSLSCGSSLRYCILSALTVASTQGFSTLHSRPVSVIRPPRILSPLGKGGRENPMLCLDRWVVRIRVPGVREQISASGCVSGAAWERVQVGDGTGNVRRRRSRSSRSRRRSRSRRSSCCQRRGDMVSFQKLPEKGSKASKRLSDEGESKSFVLIDGFVGDVMVCKTAFSGPFSRLLLILFVPSPFLEECVW</sequence>
<reference evidence="2" key="1">
    <citation type="submission" date="2020-03" db="EMBL/GenBank/DDBJ databases">
        <title>A mixture of massive structural variations and highly conserved coding sequences in Ustilaginoidea virens genome.</title>
        <authorList>
            <person name="Zhang K."/>
            <person name="Zhao Z."/>
            <person name="Zhang Z."/>
            <person name="Li Y."/>
            <person name="Hsiang T."/>
            <person name="Sun W."/>
        </authorList>
    </citation>
    <scope>NUCLEOTIDE SEQUENCE</scope>
    <source>
        <strain evidence="2">UV-8b</strain>
    </source>
</reference>
<evidence type="ECO:0000313" key="3">
    <source>
        <dbReference type="Proteomes" id="UP000027002"/>
    </source>
</evidence>
<dbReference type="RefSeq" id="XP_042994416.1">
    <property type="nucleotide sequence ID" value="XM_043138482.1"/>
</dbReference>
<dbReference type="GeneID" id="66061762"/>
<name>A0A8E5MDY1_USTVR</name>